<evidence type="ECO:0000313" key="3">
    <source>
        <dbReference type="Proteomes" id="UP000275267"/>
    </source>
</evidence>
<comment type="caution">
    <text evidence="2">The sequence shown here is derived from an EMBL/GenBank/DDBJ whole genome shotgun (WGS) entry which is preliminary data.</text>
</comment>
<evidence type="ECO:0000313" key="2">
    <source>
        <dbReference type="EMBL" id="RLM85481.1"/>
    </source>
</evidence>
<protein>
    <submittedName>
        <fullName evidence="2">Uncharacterized protein</fullName>
    </submittedName>
</protein>
<dbReference type="Proteomes" id="UP000275267">
    <property type="component" value="Unassembled WGS sequence"/>
</dbReference>
<name>A0A3L6QR30_PANMI</name>
<feature type="compositionally biased region" description="Basic and acidic residues" evidence="1">
    <location>
        <begin position="47"/>
        <end position="61"/>
    </location>
</feature>
<organism evidence="2 3">
    <name type="scientific">Panicum miliaceum</name>
    <name type="common">Proso millet</name>
    <name type="synonym">Broomcorn millet</name>
    <dbReference type="NCBI Taxonomy" id="4540"/>
    <lineage>
        <taxon>Eukaryota</taxon>
        <taxon>Viridiplantae</taxon>
        <taxon>Streptophyta</taxon>
        <taxon>Embryophyta</taxon>
        <taxon>Tracheophyta</taxon>
        <taxon>Spermatophyta</taxon>
        <taxon>Magnoliopsida</taxon>
        <taxon>Liliopsida</taxon>
        <taxon>Poales</taxon>
        <taxon>Poaceae</taxon>
        <taxon>PACMAD clade</taxon>
        <taxon>Panicoideae</taxon>
        <taxon>Panicodae</taxon>
        <taxon>Paniceae</taxon>
        <taxon>Panicinae</taxon>
        <taxon>Panicum</taxon>
        <taxon>Panicum sect. Panicum</taxon>
    </lineage>
</organism>
<sequence length="212" mass="23208">MREERRAPKPPTQQHFFPATPPSIHGLIETGPGSRRARPQISPETETGDHRPRRCIHEPAERGGTPLHPRTTGTGRPDRHRLPRIGSRDCGPVVHRQDWRGGRWRPPASERPRVSQSGRQALSLLPLRPAARSRRHRQAEGPRSGAEAEHAQASPPQLSWPLLRALYVSLPVGVTGQACRAAAASAIIIKTRRIFTGHGCLSGCLCLGCTGP</sequence>
<evidence type="ECO:0000256" key="1">
    <source>
        <dbReference type="SAM" id="MobiDB-lite"/>
    </source>
</evidence>
<reference evidence="3" key="1">
    <citation type="journal article" date="2019" name="Nat. Commun.">
        <title>The genome of broomcorn millet.</title>
        <authorList>
            <person name="Zou C."/>
            <person name="Miki D."/>
            <person name="Li D."/>
            <person name="Tang Q."/>
            <person name="Xiao L."/>
            <person name="Rajput S."/>
            <person name="Deng P."/>
            <person name="Jia W."/>
            <person name="Huang R."/>
            <person name="Zhang M."/>
            <person name="Sun Y."/>
            <person name="Hu J."/>
            <person name="Fu X."/>
            <person name="Schnable P.S."/>
            <person name="Li F."/>
            <person name="Zhang H."/>
            <person name="Feng B."/>
            <person name="Zhu X."/>
            <person name="Liu R."/>
            <person name="Schnable J.C."/>
            <person name="Zhu J.-K."/>
            <person name="Zhang H."/>
        </authorList>
    </citation>
    <scope>NUCLEOTIDE SEQUENCE [LARGE SCALE GENOMIC DNA]</scope>
</reference>
<dbReference type="EMBL" id="PQIB02000011">
    <property type="protein sequence ID" value="RLM85481.1"/>
    <property type="molecule type" value="Genomic_DNA"/>
</dbReference>
<gene>
    <name evidence="2" type="ORF">C2845_PM04G29890</name>
</gene>
<feature type="region of interest" description="Disordered" evidence="1">
    <location>
        <begin position="1"/>
        <end position="155"/>
    </location>
</feature>
<dbReference type="AlphaFoldDB" id="A0A3L6QR30"/>
<keyword evidence="3" id="KW-1185">Reference proteome</keyword>
<feature type="compositionally biased region" description="Low complexity" evidence="1">
    <location>
        <begin position="119"/>
        <end position="130"/>
    </location>
</feature>
<proteinExistence type="predicted"/>
<accession>A0A3L6QR30</accession>